<name>A0A366XZQ4_9BACI</name>
<sequence>MISFTPKKEVAELVIAERLVKVEFYKEGIGTIKKNVNFIFKRNAVTDQWRMDLSVTKEFT</sequence>
<keyword evidence="2" id="KW-1185">Reference proteome</keyword>
<organism evidence="1 2">
    <name type="scientific">Bacillus taeanensis</name>
    <dbReference type="NCBI Taxonomy" id="273032"/>
    <lineage>
        <taxon>Bacteria</taxon>
        <taxon>Bacillati</taxon>
        <taxon>Bacillota</taxon>
        <taxon>Bacilli</taxon>
        <taxon>Bacillales</taxon>
        <taxon>Bacillaceae</taxon>
        <taxon>Bacillus</taxon>
    </lineage>
</organism>
<dbReference type="EMBL" id="QOCW01000009">
    <property type="protein sequence ID" value="RBW69633.1"/>
    <property type="molecule type" value="Genomic_DNA"/>
</dbReference>
<reference evidence="1 2" key="1">
    <citation type="submission" date="2018-07" db="EMBL/GenBank/DDBJ databases">
        <title>Lottiidibacillus patelloidae gen. nov., sp. nov., isolated from the intestinal tract of a marine limpet and the reclassification of B. taeanensis BH030017T, B. algicola KMM 3737T and B. hwajinpoensis SW-72T as genus Lottiidibacillus.</title>
        <authorList>
            <person name="Liu R."/>
            <person name="Huang Z."/>
        </authorList>
    </citation>
    <scope>NUCLEOTIDE SEQUENCE [LARGE SCALE GENOMIC DNA]</scope>
    <source>
        <strain evidence="1 2">BH030017</strain>
    </source>
</reference>
<comment type="caution">
    <text evidence="1">The sequence shown here is derived from an EMBL/GenBank/DDBJ whole genome shotgun (WGS) entry which is preliminary data.</text>
</comment>
<accession>A0A366XZQ4</accession>
<proteinExistence type="predicted"/>
<evidence type="ECO:0000313" key="1">
    <source>
        <dbReference type="EMBL" id="RBW69633.1"/>
    </source>
</evidence>
<dbReference type="AlphaFoldDB" id="A0A366XZQ4"/>
<dbReference type="RefSeq" id="WP_113806019.1">
    <property type="nucleotide sequence ID" value="NZ_QOCW01000009.1"/>
</dbReference>
<protein>
    <submittedName>
        <fullName evidence="1">Uncharacterized protein</fullName>
    </submittedName>
</protein>
<dbReference type="Proteomes" id="UP000253314">
    <property type="component" value="Unassembled WGS sequence"/>
</dbReference>
<gene>
    <name evidence="1" type="ORF">DS031_10430</name>
</gene>
<evidence type="ECO:0000313" key="2">
    <source>
        <dbReference type="Proteomes" id="UP000253314"/>
    </source>
</evidence>